<evidence type="ECO:0000313" key="1">
    <source>
        <dbReference type="EMBL" id="KAK8090496.1"/>
    </source>
</evidence>
<dbReference type="GeneID" id="92084473"/>
<accession>A0ABR1X509</accession>
<keyword evidence="2" id="KW-1185">Reference proteome</keyword>
<gene>
    <name evidence="1" type="ORF">PG994_000001</name>
</gene>
<proteinExistence type="predicted"/>
<evidence type="ECO:0000313" key="2">
    <source>
        <dbReference type="Proteomes" id="UP001480595"/>
    </source>
</evidence>
<protein>
    <submittedName>
        <fullName evidence="1">Uncharacterized protein</fullName>
    </submittedName>
</protein>
<dbReference type="Proteomes" id="UP001480595">
    <property type="component" value="Unassembled WGS sequence"/>
</dbReference>
<dbReference type="EMBL" id="JAQQWL010000001">
    <property type="protein sequence ID" value="KAK8090496.1"/>
    <property type="molecule type" value="Genomic_DNA"/>
</dbReference>
<comment type="caution">
    <text evidence="1">The sequence shown here is derived from an EMBL/GenBank/DDBJ whole genome shotgun (WGS) entry which is preliminary data.</text>
</comment>
<dbReference type="RefSeq" id="XP_066722042.1">
    <property type="nucleotide sequence ID" value="XM_066851410.1"/>
</dbReference>
<organism evidence="1 2">
    <name type="scientific">Apiospora phragmitis</name>
    <dbReference type="NCBI Taxonomy" id="2905665"/>
    <lineage>
        <taxon>Eukaryota</taxon>
        <taxon>Fungi</taxon>
        <taxon>Dikarya</taxon>
        <taxon>Ascomycota</taxon>
        <taxon>Pezizomycotina</taxon>
        <taxon>Sordariomycetes</taxon>
        <taxon>Xylariomycetidae</taxon>
        <taxon>Amphisphaeriales</taxon>
        <taxon>Apiosporaceae</taxon>
        <taxon>Apiospora</taxon>
    </lineage>
</organism>
<sequence>MEFTEIKNHGGFEQPDCNVYGAPATPIGIKLCLAQGPKIGGLQAEWYWTGSLISPPPISPPRPPSWQIAVTSDQVLDLSEDGVLSRNFQSILAFPLWLFNDNSWGNTARQTNTVTTT</sequence>
<name>A0ABR1X509_9PEZI</name>
<reference evidence="1 2" key="1">
    <citation type="submission" date="2023-01" db="EMBL/GenBank/DDBJ databases">
        <title>Analysis of 21 Apiospora genomes using comparative genomics revels a genus with tremendous synthesis potential of carbohydrate active enzymes and secondary metabolites.</title>
        <authorList>
            <person name="Sorensen T."/>
        </authorList>
    </citation>
    <scope>NUCLEOTIDE SEQUENCE [LARGE SCALE GENOMIC DNA]</scope>
    <source>
        <strain evidence="1 2">CBS 135458</strain>
    </source>
</reference>